<sequence length="63" mass="7143">MLIMVSRIDKISRQCVCICMFLTSTVDCPYRTGSTPPSCELICPCDSLKLLWSVRTMKRLPSN</sequence>
<proteinExistence type="predicted"/>
<dbReference type="EMBL" id="JAIWYP010000003">
    <property type="protein sequence ID" value="KAH3855858.1"/>
    <property type="molecule type" value="Genomic_DNA"/>
</dbReference>
<evidence type="ECO:0000313" key="2">
    <source>
        <dbReference type="Proteomes" id="UP000828390"/>
    </source>
</evidence>
<dbReference type="Proteomes" id="UP000828390">
    <property type="component" value="Unassembled WGS sequence"/>
</dbReference>
<comment type="caution">
    <text evidence="1">The sequence shown here is derived from an EMBL/GenBank/DDBJ whole genome shotgun (WGS) entry which is preliminary data.</text>
</comment>
<gene>
    <name evidence="1" type="ORF">DPMN_098428</name>
</gene>
<reference evidence="1" key="2">
    <citation type="submission" date="2020-11" db="EMBL/GenBank/DDBJ databases">
        <authorList>
            <person name="McCartney M.A."/>
            <person name="Auch B."/>
            <person name="Kono T."/>
            <person name="Mallez S."/>
            <person name="Becker A."/>
            <person name="Gohl D.M."/>
            <person name="Silverstein K.A.T."/>
            <person name="Koren S."/>
            <person name="Bechman K.B."/>
            <person name="Herman A."/>
            <person name="Abrahante J.E."/>
            <person name="Garbe J."/>
        </authorList>
    </citation>
    <scope>NUCLEOTIDE SEQUENCE</scope>
    <source>
        <strain evidence="1">Duluth1</strain>
        <tissue evidence="1">Whole animal</tissue>
    </source>
</reference>
<keyword evidence="2" id="KW-1185">Reference proteome</keyword>
<reference evidence="1" key="1">
    <citation type="journal article" date="2019" name="bioRxiv">
        <title>The Genome of the Zebra Mussel, Dreissena polymorpha: A Resource for Invasive Species Research.</title>
        <authorList>
            <person name="McCartney M.A."/>
            <person name="Auch B."/>
            <person name="Kono T."/>
            <person name="Mallez S."/>
            <person name="Zhang Y."/>
            <person name="Obille A."/>
            <person name="Becker A."/>
            <person name="Abrahante J.E."/>
            <person name="Garbe J."/>
            <person name="Badalamenti J.P."/>
            <person name="Herman A."/>
            <person name="Mangelson H."/>
            <person name="Liachko I."/>
            <person name="Sullivan S."/>
            <person name="Sone E.D."/>
            <person name="Koren S."/>
            <person name="Silverstein K.A.T."/>
            <person name="Beckman K.B."/>
            <person name="Gohl D.M."/>
        </authorList>
    </citation>
    <scope>NUCLEOTIDE SEQUENCE</scope>
    <source>
        <strain evidence="1">Duluth1</strain>
        <tissue evidence="1">Whole animal</tissue>
    </source>
</reference>
<dbReference type="AlphaFoldDB" id="A0A9D4LDP5"/>
<evidence type="ECO:0000313" key="1">
    <source>
        <dbReference type="EMBL" id="KAH3855858.1"/>
    </source>
</evidence>
<organism evidence="1 2">
    <name type="scientific">Dreissena polymorpha</name>
    <name type="common">Zebra mussel</name>
    <name type="synonym">Mytilus polymorpha</name>
    <dbReference type="NCBI Taxonomy" id="45954"/>
    <lineage>
        <taxon>Eukaryota</taxon>
        <taxon>Metazoa</taxon>
        <taxon>Spiralia</taxon>
        <taxon>Lophotrochozoa</taxon>
        <taxon>Mollusca</taxon>
        <taxon>Bivalvia</taxon>
        <taxon>Autobranchia</taxon>
        <taxon>Heteroconchia</taxon>
        <taxon>Euheterodonta</taxon>
        <taxon>Imparidentia</taxon>
        <taxon>Neoheterodontei</taxon>
        <taxon>Myida</taxon>
        <taxon>Dreissenoidea</taxon>
        <taxon>Dreissenidae</taxon>
        <taxon>Dreissena</taxon>
    </lineage>
</organism>
<name>A0A9D4LDP5_DREPO</name>
<protein>
    <submittedName>
        <fullName evidence="1">Uncharacterized protein</fullName>
    </submittedName>
</protein>
<accession>A0A9D4LDP5</accession>